<reference evidence="1" key="1">
    <citation type="submission" date="2017-10" db="EMBL/GenBank/DDBJ databases">
        <title>Genome sequence of cellulolytic Lachnospiraceae bacterium XHS1971 isolated from hotspring sediment.</title>
        <authorList>
            <person name="Vasudevan G."/>
            <person name="Joshi A.J."/>
            <person name="Hivarkar S."/>
            <person name="Lanjekar V.B."/>
            <person name="Dhakephalkar P.K."/>
            <person name="Dagar S."/>
        </authorList>
    </citation>
    <scope>NUCLEOTIDE SEQUENCE</scope>
    <source>
        <strain evidence="1">XHS1971</strain>
    </source>
</reference>
<protein>
    <submittedName>
        <fullName evidence="1">Uncharacterized protein</fullName>
    </submittedName>
</protein>
<evidence type="ECO:0000313" key="2">
    <source>
        <dbReference type="Proteomes" id="UP000224460"/>
    </source>
</evidence>
<proteinExistence type="predicted"/>
<accession>A0AC61DA01</accession>
<organism evidence="1 2">
    <name type="scientific">Sporanaerobium hydrogeniformans</name>
    <dbReference type="NCBI Taxonomy" id="3072179"/>
    <lineage>
        <taxon>Bacteria</taxon>
        <taxon>Bacillati</taxon>
        <taxon>Bacillota</taxon>
        <taxon>Clostridia</taxon>
        <taxon>Lachnospirales</taxon>
        <taxon>Lachnospiraceae</taxon>
        <taxon>Sporanaerobium</taxon>
    </lineage>
</organism>
<evidence type="ECO:0000313" key="1">
    <source>
        <dbReference type="EMBL" id="PHV69852.1"/>
    </source>
</evidence>
<sequence>MEKKIAKFLAFVMFLGVFQGMNFIQAAENTGLGFAVTKKMLKEAASGLVLADRDIAADETALVQWELNAAGEYELYYYIEAVVGTTTVTRKIKVEVNNADGTNLATQISVLDGDVPEQITYTERAFDNATSSWKEGTSKTSTVIEPNLKLGTKVDRTWQEYNVAVNNVSINTESQGRDNLRFRIKIVGNTLMLYTNGVLKGNITPFTLKVGGAEIGKKELFNGPKGYKIEPTHLYVTTGGDLASQTIIQDITAVKPGSKPGVKVSFETLKEVKATGIFDYIDPTNAQNITLNMATKYSATDNANSMRIDFKPQDGGSVKIDDGATLTNTVEVKNHVVALYLSKDEVTGSNIKVIQWDALKTSTVVDGSWQYGNQSDKYWPAYKGYTYLGYSLNKTSSNQVQLSITPYHIMSRATYNIYVLNNHDTEAAVPHMIYEYDPNKSQSQNITAVVPSSTANWFKIEVEIDGNKYLSQIVYYNPSHFPTTPPVTEIINMDNVYAVPSESNVQGAQPQAIGFEKLIWKAPSDLTELLKEGDLYYELLLRKDKEDLDPITNTNHVTDDKYATYSKIFKVSLNADNKPIVTVAEGTAGDTYNNTPELRYDPVNKTFTMEDVVLMNYGKDGKWEQIKLTENHLAATSGDYVSSITGKKQDTLSNRLVPGTYYLSFRTVLVSPIATKPIVYSDESNLISLSLDNTKEIIPIPTHITGVDTTTDIQKVLSYKINVGNVDVKSYVKRMLEPAFYYLHDGSVDKVGRFRGEYEVYLYQKADKLNQTISKVESGALTASPISVDNKLDLTSSWNGSTYIDTIREGGVAVFTVKVPSFTGVGIDSFELKGLDPNQVYYIQMRTKLDPWRGTPNDKVGARYSLLSKNFTFTTTTTPIPPTSEDKVPPTPEKIWIEEQPNNNSVILGWAPAVFEEDNTIQKTYYEFVRTDKQLTSEEQKKTVEALVAADNVRVGFRSNSPHESQPYMSTYTSKNSTWTKLEPEQSAAAFRLTDTTLKPNVIYYYYVRTVCMIKGQPIQSSWIMVPVTTAPVSPPIHLKVEFEKNYAHNPKEEIVVSFEAPIPEGANVPGEYAFDFAIQGEEDAAYEVNKYSMVPLTSLKNSSDVTVGYKHYVYKITGLKPNRRYNIKVRIVDKTQKIEGTEGYPTSLYCSPVSTRTEYDEDEQEKDDQFEEILDQFENEVEKLRRKPYWEVEKGYTYKYRKSYMEAELSSKREYELVTGEGSLSAVYYMPASLIVDNHLNTILTITLGKYKASIRPYTLVSQNEAVKEAIAQIDSNKIEDYYVMIEFAADTTINTLQGETPLTPELFIDMELVYSKEKDAYIEIEIMDDLNELIEEQKKALVQDLEKELYDNKTIDLDALQDLLDEKVKKVEKEHAKRVKKVMERYTTSQKSIHEIDKAILLASELEAFAVNGYHYTGSWQSIETYNTGSVFYIEASELGIYILTGQRSLIDTMPSLAPYQSFISQYTLTDLFTLNGYMIKTAATKEQVYGIAAKMLGAKRGADYAVYLKNKGIKGVNNIGNRQSVRQDEAIYIAMQVYEQLYNRPIHAIAIKNRQSIKNIGAFQTIYRNYVYAAVELRIVDNPNSQVLPSKQLMVEEVIRMFYKVQVR</sequence>
<dbReference type="Proteomes" id="UP000224460">
    <property type="component" value="Unassembled WGS sequence"/>
</dbReference>
<gene>
    <name evidence="1" type="ORF">CS063_13515</name>
</gene>
<dbReference type="EMBL" id="PEDL01000017">
    <property type="protein sequence ID" value="PHV69852.1"/>
    <property type="molecule type" value="Genomic_DNA"/>
</dbReference>
<keyword evidence="2" id="KW-1185">Reference proteome</keyword>
<comment type="caution">
    <text evidence="1">The sequence shown here is derived from an EMBL/GenBank/DDBJ whole genome shotgun (WGS) entry which is preliminary data.</text>
</comment>
<name>A0AC61DA01_9FIRM</name>